<dbReference type="GO" id="GO:0070813">
    <property type="term" value="P:hydrogen sulfide metabolic process"/>
    <property type="evidence" value="ECO:0007669"/>
    <property type="project" value="TreeGrafter"/>
</dbReference>
<dbReference type="AlphaFoldDB" id="A0A1H8AVB2"/>
<dbReference type="InterPro" id="IPR036866">
    <property type="entry name" value="RibonucZ/Hydroxyglut_hydro"/>
</dbReference>
<dbReference type="Gene3D" id="3.60.15.10">
    <property type="entry name" value="Ribonuclease Z/Hydroxyacylglutathione hydrolase-like"/>
    <property type="match status" value="1"/>
</dbReference>
<protein>
    <submittedName>
        <fullName evidence="3">MBL fold metallo-hydrolase</fullName>
    </submittedName>
</protein>
<sequence>MEMLHLVPVIDEGLGNSTYLLDIGRGRALVVDPERDLRQVRAEALRLGLSIAYAAETHLHADFISGVRELEETERATVLAPDVGPRGFAHTVLNDGDNLDLGNITLQALATPGHSPEHLSYLLLDHGRIAGVFTGGSLMVGTAGRTDLVSPEMTVPLARAQYHSLHRLMELPNDTPVWPTHGAGSFCSAAAGGERMTTIGRERATNPLLQVAGEDAFVDALLGSLGTFPDYFLRLGEVNRRGPVVLGTTPPLPALSVDRVMSLREQGAQIVDARQPAHFAAGHIPGSLSIALRPVFATWLGWLAEPDRLVIIVRNPDQDPADIVWAAAQVGFDTLAGELDGGFPAWKNSAAAATGSLIEARSMVSGAEASATVLDVRQASEYAAGHVAAAWNIELGDLAGRLGEVPTGPLVVMCGHSERAMSAASILERGGRTAVAVLNGGAADWAREAGRSLETGR</sequence>
<evidence type="ECO:0000313" key="3">
    <source>
        <dbReference type="EMBL" id="TFB88653.1"/>
    </source>
</evidence>
<evidence type="ECO:0000256" key="1">
    <source>
        <dbReference type="ARBA" id="ARBA00022723"/>
    </source>
</evidence>
<dbReference type="CDD" id="cd07724">
    <property type="entry name" value="POD-like_MBL-fold"/>
    <property type="match status" value="1"/>
</dbReference>
<keyword evidence="1" id="KW-0479">Metal-binding</keyword>
<dbReference type="GO" id="GO:0050313">
    <property type="term" value="F:sulfur dioxygenase activity"/>
    <property type="evidence" value="ECO:0007669"/>
    <property type="project" value="InterPro"/>
</dbReference>
<dbReference type="InterPro" id="IPR044528">
    <property type="entry name" value="POD-like_MBL-fold"/>
</dbReference>
<dbReference type="PROSITE" id="PS50206">
    <property type="entry name" value="RHODANESE_3"/>
    <property type="match status" value="2"/>
</dbReference>
<comment type="caution">
    <text evidence="3">The sequence shown here is derived from an EMBL/GenBank/DDBJ whole genome shotgun (WGS) entry which is preliminary data.</text>
</comment>
<organism evidence="3 4">
    <name type="scientific">Cryobacterium luteum</name>
    <dbReference type="NCBI Taxonomy" id="1424661"/>
    <lineage>
        <taxon>Bacteria</taxon>
        <taxon>Bacillati</taxon>
        <taxon>Actinomycetota</taxon>
        <taxon>Actinomycetes</taxon>
        <taxon>Micrococcales</taxon>
        <taxon>Microbacteriaceae</taxon>
        <taxon>Cryobacterium</taxon>
    </lineage>
</organism>
<dbReference type="PANTHER" id="PTHR43084">
    <property type="entry name" value="PERSULFIDE DIOXYGENASE ETHE1"/>
    <property type="match status" value="1"/>
</dbReference>
<dbReference type="RefSeq" id="WP_092106604.1">
    <property type="nucleotide sequence ID" value="NZ_FOCN01000001.1"/>
</dbReference>
<dbReference type="InterPro" id="IPR051682">
    <property type="entry name" value="Mito_Persulfide_Diox"/>
</dbReference>
<keyword evidence="4" id="KW-1185">Reference proteome</keyword>
<keyword evidence="3" id="KW-0378">Hydrolase</keyword>
<dbReference type="Gene3D" id="3.40.250.10">
    <property type="entry name" value="Rhodanese-like domain"/>
    <property type="match status" value="2"/>
</dbReference>
<dbReference type="PANTHER" id="PTHR43084:SF1">
    <property type="entry name" value="PERSULFIDE DIOXYGENASE ETHE1, MITOCHONDRIAL"/>
    <property type="match status" value="1"/>
</dbReference>
<accession>A0A1H8AVB2</accession>
<dbReference type="EMBL" id="SOFF01000031">
    <property type="protein sequence ID" value="TFB88653.1"/>
    <property type="molecule type" value="Genomic_DNA"/>
</dbReference>
<dbReference type="CDD" id="cd00158">
    <property type="entry name" value="RHOD"/>
    <property type="match status" value="2"/>
</dbReference>
<feature type="domain" description="Rhodanese" evidence="2">
    <location>
        <begin position="264"/>
        <end position="355"/>
    </location>
</feature>
<dbReference type="Proteomes" id="UP000297654">
    <property type="component" value="Unassembled WGS sequence"/>
</dbReference>
<proteinExistence type="predicted"/>
<dbReference type="STRING" id="1424661.SAMN05216281_101352"/>
<dbReference type="InterPro" id="IPR036873">
    <property type="entry name" value="Rhodanese-like_dom_sf"/>
</dbReference>
<reference evidence="3 4" key="1">
    <citation type="submission" date="2019-03" db="EMBL/GenBank/DDBJ databases">
        <title>Genomics of glacier-inhabiting Cryobacterium strains.</title>
        <authorList>
            <person name="Liu Q."/>
            <person name="Xin Y.-H."/>
        </authorList>
    </citation>
    <scope>NUCLEOTIDE SEQUENCE [LARGE SCALE GENOMIC DNA]</scope>
    <source>
        <strain evidence="3 4">Hh15</strain>
    </source>
</reference>
<dbReference type="SUPFAM" id="SSF52821">
    <property type="entry name" value="Rhodanese/Cell cycle control phosphatase"/>
    <property type="match status" value="2"/>
</dbReference>
<evidence type="ECO:0000313" key="4">
    <source>
        <dbReference type="Proteomes" id="UP000297654"/>
    </source>
</evidence>
<evidence type="ECO:0000259" key="2">
    <source>
        <dbReference type="PROSITE" id="PS50206"/>
    </source>
</evidence>
<dbReference type="SUPFAM" id="SSF56281">
    <property type="entry name" value="Metallo-hydrolase/oxidoreductase"/>
    <property type="match status" value="1"/>
</dbReference>
<dbReference type="InterPro" id="IPR001763">
    <property type="entry name" value="Rhodanese-like_dom"/>
</dbReference>
<dbReference type="InterPro" id="IPR001279">
    <property type="entry name" value="Metallo-B-lactamas"/>
</dbReference>
<feature type="domain" description="Rhodanese" evidence="2">
    <location>
        <begin position="367"/>
        <end position="454"/>
    </location>
</feature>
<dbReference type="OrthoDB" id="3196337at2"/>
<dbReference type="SMART" id="SM00450">
    <property type="entry name" value="RHOD"/>
    <property type="match status" value="2"/>
</dbReference>
<name>A0A1H8AVB2_9MICO</name>
<gene>
    <name evidence="3" type="ORF">E3O10_12845</name>
</gene>
<dbReference type="GO" id="GO:0046872">
    <property type="term" value="F:metal ion binding"/>
    <property type="evidence" value="ECO:0007669"/>
    <property type="project" value="UniProtKB-KW"/>
</dbReference>
<dbReference type="GO" id="GO:0006749">
    <property type="term" value="P:glutathione metabolic process"/>
    <property type="evidence" value="ECO:0007669"/>
    <property type="project" value="InterPro"/>
</dbReference>
<dbReference type="Pfam" id="PF00581">
    <property type="entry name" value="Rhodanese"/>
    <property type="match status" value="2"/>
</dbReference>
<dbReference type="GO" id="GO:0016787">
    <property type="term" value="F:hydrolase activity"/>
    <property type="evidence" value="ECO:0007669"/>
    <property type="project" value="UniProtKB-KW"/>
</dbReference>
<dbReference type="SMART" id="SM00849">
    <property type="entry name" value="Lactamase_B"/>
    <property type="match status" value="1"/>
</dbReference>